<dbReference type="EMBL" id="VLKX01000033">
    <property type="protein sequence ID" value="TWI43593.1"/>
    <property type="molecule type" value="Genomic_DNA"/>
</dbReference>
<dbReference type="Proteomes" id="UP000321392">
    <property type="component" value="Unassembled WGS sequence"/>
</dbReference>
<evidence type="ECO:0000313" key="5">
    <source>
        <dbReference type="Proteomes" id="UP000321392"/>
    </source>
</evidence>
<dbReference type="RefSeq" id="WP_114755370.1">
    <property type="nucleotide sequence ID" value="NZ_QQBA01000029.1"/>
</dbReference>
<keyword evidence="4" id="KW-1185">Reference proteome</keyword>
<keyword evidence="1" id="KW-1133">Transmembrane helix</keyword>
<evidence type="ECO:0000313" key="4">
    <source>
        <dbReference type="Proteomes" id="UP000254518"/>
    </source>
</evidence>
<gene>
    <name evidence="2" type="ORF">DFR66_1291</name>
    <name evidence="3" type="ORF">IQ02_02887</name>
</gene>
<reference evidence="3" key="3">
    <citation type="submission" date="2019-07" db="EMBL/GenBank/DDBJ databases">
        <authorList>
            <person name="Whitman W."/>
            <person name="Huntemann M."/>
            <person name="Clum A."/>
            <person name="Pillay M."/>
            <person name="Palaniappan K."/>
            <person name="Varghese N."/>
            <person name="Mikhailova N."/>
            <person name="Stamatis D."/>
            <person name="Reddy T."/>
            <person name="Daum C."/>
            <person name="Shapiro N."/>
            <person name="Ivanova N."/>
            <person name="Kyrpides N."/>
            <person name="Woyke T."/>
        </authorList>
    </citation>
    <scope>NUCLEOTIDE SEQUENCE</scope>
    <source>
        <strain evidence="3">CGMCC 1.5380</strain>
    </source>
</reference>
<feature type="transmembrane region" description="Helical" evidence="1">
    <location>
        <begin position="101"/>
        <end position="119"/>
    </location>
</feature>
<reference evidence="3 5" key="1">
    <citation type="journal article" date="2015" name="Stand. Genomic Sci.">
        <title>Genomic Encyclopedia of Bacterial and Archaeal Type Strains, Phase III: the genomes of soil and plant-associated and newly described type strains.</title>
        <authorList>
            <person name="Whitman W.B."/>
            <person name="Woyke T."/>
            <person name="Klenk H.P."/>
            <person name="Zhou Y."/>
            <person name="Lilburn T.G."/>
            <person name="Beck B.J."/>
            <person name="De Vos P."/>
            <person name="Vandamme P."/>
            <person name="Eisen J.A."/>
            <person name="Garrity G."/>
            <person name="Hugenholtz P."/>
            <person name="Kyrpides N.C."/>
        </authorList>
    </citation>
    <scope>NUCLEOTIDE SEQUENCE [LARGE SCALE GENOMIC DNA]</scope>
    <source>
        <strain evidence="3 5">CGMCC 1.5380</strain>
    </source>
</reference>
<evidence type="ECO:0000313" key="2">
    <source>
        <dbReference type="EMBL" id="RDI49447.1"/>
    </source>
</evidence>
<proteinExistence type="predicted"/>
<sequence length="181" mass="20482">MKKSDIYEIAIKILGLYLFFTSIALLRDVLTTFAVMTQAKQNPEAFGDFDQTPFFILSIANFVFVILFATFLTLKTKTIVKFICKPTDYEETSTLFADRKIIYEIALAIMGLLLIVWTLPDFAFKLKNHIQLVQSSMPTKDYDTNFIITAAIKIVVGLIAIIYAKSISTILVKDNKNGQTE</sequence>
<feature type="transmembrane region" description="Helical" evidence="1">
    <location>
        <begin position="146"/>
        <end position="164"/>
    </location>
</feature>
<dbReference type="AlphaFoldDB" id="A0A562PGX9"/>
<dbReference type="Proteomes" id="UP000254518">
    <property type="component" value="Unassembled WGS sequence"/>
</dbReference>
<feature type="transmembrane region" description="Helical" evidence="1">
    <location>
        <begin position="54"/>
        <end position="74"/>
    </location>
</feature>
<dbReference type="EMBL" id="QQBA01000029">
    <property type="protein sequence ID" value="RDI49447.1"/>
    <property type="molecule type" value="Genomic_DNA"/>
</dbReference>
<reference evidence="2 4" key="2">
    <citation type="submission" date="2018-07" db="EMBL/GenBank/DDBJ databases">
        <title>Genomic Encyclopedia of Type Strains, Phase IV (KMG-IV): sequencing the most valuable type-strain genomes for metagenomic binning, comparative biology and taxonomic classification.</title>
        <authorList>
            <person name="Goeker M."/>
        </authorList>
    </citation>
    <scope>NUCLEOTIDE SEQUENCE [LARGE SCALE GENOMIC DNA]</scope>
    <source>
        <strain evidence="2 4">DSM 19728</strain>
    </source>
</reference>
<name>A0A562PGX9_9FLAO</name>
<keyword evidence="1" id="KW-0472">Membrane</keyword>
<evidence type="ECO:0000256" key="1">
    <source>
        <dbReference type="SAM" id="Phobius"/>
    </source>
</evidence>
<comment type="caution">
    <text evidence="3">The sequence shown here is derived from an EMBL/GenBank/DDBJ whole genome shotgun (WGS) entry which is preliminary data.</text>
</comment>
<evidence type="ECO:0000313" key="3">
    <source>
        <dbReference type="EMBL" id="TWI43593.1"/>
    </source>
</evidence>
<dbReference type="OrthoDB" id="794695at2"/>
<feature type="transmembrane region" description="Helical" evidence="1">
    <location>
        <begin position="12"/>
        <end position="34"/>
    </location>
</feature>
<accession>A0A562PGX9</accession>
<organism evidence="3 5">
    <name type="scientific">Flavobacterium glaciei</name>
    <dbReference type="NCBI Taxonomy" id="386300"/>
    <lineage>
        <taxon>Bacteria</taxon>
        <taxon>Pseudomonadati</taxon>
        <taxon>Bacteroidota</taxon>
        <taxon>Flavobacteriia</taxon>
        <taxon>Flavobacteriales</taxon>
        <taxon>Flavobacteriaceae</taxon>
        <taxon>Flavobacterium</taxon>
    </lineage>
</organism>
<protein>
    <submittedName>
        <fullName evidence="3">Uncharacterized protein</fullName>
    </submittedName>
</protein>
<keyword evidence="1" id="KW-0812">Transmembrane</keyword>